<dbReference type="GO" id="GO:0061630">
    <property type="term" value="F:ubiquitin protein ligase activity"/>
    <property type="evidence" value="ECO:0007669"/>
    <property type="project" value="UniProtKB-EC"/>
</dbReference>
<sequence>MLVEKDYTIHVWQTRQPLIHNQSQLPQDAVVPIKFKRYNSVTRGWASEDDDALKLVIQNPKVLRAQETITEVSRAKLLSDRSASTVLMSELLSRMNVPENERPGIIEKVFPVLQSANTMLPICVVINRITWRFQYIRDRSDQMVDSVANESMDTYEVRPIPAAKSFIEDLERLSLDDSEDAKQSCAICMECFEDGVQVIRLPCLHFFHENCTVQWLMTSHSCPLCRYPMPCDEEDSHAH</sequence>
<comment type="caution">
    <text evidence="8">The sequence shown here is derived from an EMBL/GenBank/DDBJ whole genome shotgun (WGS) entry which is preliminary data.</text>
</comment>
<dbReference type="Gene3D" id="3.30.40.10">
    <property type="entry name" value="Zinc/RING finger domain, C3HC4 (zinc finger)"/>
    <property type="match status" value="1"/>
</dbReference>
<dbReference type="AlphaFoldDB" id="A0AAW1YK88"/>
<name>A0AAW1YK88_RUBAR</name>
<evidence type="ECO:0000313" key="8">
    <source>
        <dbReference type="EMBL" id="KAK9949095.1"/>
    </source>
</evidence>
<dbReference type="GO" id="GO:0008270">
    <property type="term" value="F:zinc ion binding"/>
    <property type="evidence" value="ECO:0007669"/>
    <property type="project" value="UniProtKB-KW"/>
</dbReference>
<evidence type="ECO:0000256" key="6">
    <source>
        <dbReference type="PROSITE-ProRule" id="PRU00175"/>
    </source>
</evidence>
<dbReference type="Proteomes" id="UP001457282">
    <property type="component" value="Unassembled WGS sequence"/>
</dbReference>
<keyword evidence="9" id="KW-1185">Reference proteome</keyword>
<keyword evidence="5" id="KW-0862">Zinc</keyword>
<dbReference type="GO" id="GO:0016567">
    <property type="term" value="P:protein ubiquitination"/>
    <property type="evidence" value="ECO:0007669"/>
    <property type="project" value="TreeGrafter"/>
</dbReference>
<evidence type="ECO:0000313" key="9">
    <source>
        <dbReference type="Proteomes" id="UP001457282"/>
    </source>
</evidence>
<dbReference type="GO" id="GO:0005737">
    <property type="term" value="C:cytoplasm"/>
    <property type="evidence" value="ECO:0007669"/>
    <property type="project" value="TreeGrafter"/>
</dbReference>
<dbReference type="Pfam" id="PF13639">
    <property type="entry name" value="zf-RING_2"/>
    <property type="match status" value="1"/>
</dbReference>
<proteinExistence type="predicted"/>
<evidence type="ECO:0000256" key="2">
    <source>
        <dbReference type="ARBA" id="ARBA00012483"/>
    </source>
</evidence>
<protein>
    <recommendedName>
        <fullName evidence="2">RING-type E3 ubiquitin transferase</fullName>
        <ecNumber evidence="2">2.3.2.27</ecNumber>
    </recommendedName>
</protein>
<dbReference type="InterPro" id="IPR011016">
    <property type="entry name" value="Znf_RING-CH"/>
</dbReference>
<feature type="domain" description="RING-type" evidence="7">
    <location>
        <begin position="185"/>
        <end position="226"/>
    </location>
</feature>
<evidence type="ECO:0000256" key="4">
    <source>
        <dbReference type="ARBA" id="ARBA00022771"/>
    </source>
</evidence>
<dbReference type="InterPro" id="IPR001841">
    <property type="entry name" value="Znf_RING"/>
</dbReference>
<evidence type="ECO:0000259" key="7">
    <source>
        <dbReference type="PROSITE" id="PS50089"/>
    </source>
</evidence>
<evidence type="ECO:0000256" key="3">
    <source>
        <dbReference type="ARBA" id="ARBA00022723"/>
    </source>
</evidence>
<dbReference type="SMART" id="SM00744">
    <property type="entry name" value="RINGv"/>
    <property type="match status" value="1"/>
</dbReference>
<dbReference type="EC" id="2.3.2.27" evidence="2"/>
<evidence type="ECO:0000256" key="1">
    <source>
        <dbReference type="ARBA" id="ARBA00000900"/>
    </source>
</evidence>
<dbReference type="SUPFAM" id="SSF57850">
    <property type="entry name" value="RING/U-box"/>
    <property type="match status" value="1"/>
</dbReference>
<evidence type="ECO:0000256" key="5">
    <source>
        <dbReference type="ARBA" id="ARBA00022833"/>
    </source>
</evidence>
<comment type="catalytic activity">
    <reaction evidence="1">
        <text>S-ubiquitinyl-[E2 ubiquitin-conjugating enzyme]-L-cysteine + [acceptor protein]-L-lysine = [E2 ubiquitin-conjugating enzyme]-L-cysteine + N(6)-ubiquitinyl-[acceptor protein]-L-lysine.</text>
        <dbReference type="EC" id="2.3.2.27"/>
    </reaction>
</comment>
<keyword evidence="3" id="KW-0479">Metal-binding</keyword>
<dbReference type="PROSITE" id="PS50089">
    <property type="entry name" value="ZF_RING_2"/>
    <property type="match status" value="1"/>
</dbReference>
<dbReference type="SMART" id="SM00184">
    <property type="entry name" value="RING"/>
    <property type="match status" value="1"/>
</dbReference>
<organism evidence="8 9">
    <name type="scientific">Rubus argutus</name>
    <name type="common">Southern blackberry</name>
    <dbReference type="NCBI Taxonomy" id="59490"/>
    <lineage>
        <taxon>Eukaryota</taxon>
        <taxon>Viridiplantae</taxon>
        <taxon>Streptophyta</taxon>
        <taxon>Embryophyta</taxon>
        <taxon>Tracheophyta</taxon>
        <taxon>Spermatophyta</taxon>
        <taxon>Magnoliopsida</taxon>
        <taxon>eudicotyledons</taxon>
        <taxon>Gunneridae</taxon>
        <taxon>Pentapetalae</taxon>
        <taxon>rosids</taxon>
        <taxon>fabids</taxon>
        <taxon>Rosales</taxon>
        <taxon>Rosaceae</taxon>
        <taxon>Rosoideae</taxon>
        <taxon>Rosoideae incertae sedis</taxon>
        <taxon>Rubus</taxon>
    </lineage>
</organism>
<dbReference type="EMBL" id="JBEDUW010000001">
    <property type="protein sequence ID" value="KAK9949095.1"/>
    <property type="molecule type" value="Genomic_DNA"/>
</dbReference>
<dbReference type="PANTHER" id="PTHR15710:SF229">
    <property type="entry name" value="E3 UBIQUITIN-PROTEIN LIGASE RNF181-LIKE"/>
    <property type="match status" value="1"/>
</dbReference>
<accession>A0AAW1YK88</accession>
<keyword evidence="4 6" id="KW-0863">Zinc-finger</keyword>
<reference evidence="8 9" key="1">
    <citation type="journal article" date="2023" name="G3 (Bethesda)">
        <title>A chromosome-length genome assembly and annotation of blackberry (Rubus argutus, cv. 'Hillquist').</title>
        <authorList>
            <person name="Bruna T."/>
            <person name="Aryal R."/>
            <person name="Dudchenko O."/>
            <person name="Sargent D.J."/>
            <person name="Mead D."/>
            <person name="Buti M."/>
            <person name="Cavallini A."/>
            <person name="Hytonen T."/>
            <person name="Andres J."/>
            <person name="Pham M."/>
            <person name="Weisz D."/>
            <person name="Mascagni F."/>
            <person name="Usai G."/>
            <person name="Natali L."/>
            <person name="Bassil N."/>
            <person name="Fernandez G.E."/>
            <person name="Lomsadze A."/>
            <person name="Armour M."/>
            <person name="Olukolu B."/>
            <person name="Poorten T."/>
            <person name="Britton C."/>
            <person name="Davik J."/>
            <person name="Ashrafi H."/>
            <person name="Aiden E.L."/>
            <person name="Borodovsky M."/>
            <person name="Worthington M."/>
        </authorList>
    </citation>
    <scope>NUCLEOTIDE SEQUENCE [LARGE SCALE GENOMIC DNA]</scope>
    <source>
        <strain evidence="8">PI 553951</strain>
    </source>
</reference>
<dbReference type="PANTHER" id="PTHR15710">
    <property type="entry name" value="E3 UBIQUITIN-PROTEIN LIGASE PRAJA"/>
    <property type="match status" value="1"/>
</dbReference>
<dbReference type="InterPro" id="IPR013083">
    <property type="entry name" value="Znf_RING/FYVE/PHD"/>
</dbReference>
<dbReference type="CDD" id="cd16454">
    <property type="entry name" value="RING-H2_PA-TM-RING"/>
    <property type="match status" value="1"/>
</dbReference>
<gene>
    <name evidence="8" type="ORF">M0R45_004638</name>
</gene>